<dbReference type="Proteomes" id="UP000004690">
    <property type="component" value="Unassembled WGS sequence"/>
</dbReference>
<dbReference type="InterPro" id="IPR052173">
    <property type="entry name" value="Beta-lactam_resp_regulator"/>
</dbReference>
<evidence type="ECO:0000313" key="5">
    <source>
        <dbReference type="Proteomes" id="UP000004690"/>
    </source>
</evidence>
<accession>I3C7F3</accession>
<dbReference type="OrthoDB" id="1522859at2"/>
<keyword evidence="1" id="KW-0813">Transport</keyword>
<keyword evidence="5" id="KW-1185">Reference proteome</keyword>
<dbReference type="InterPro" id="IPR037066">
    <property type="entry name" value="Plug_dom_sf"/>
</dbReference>
<organism evidence="4 5">
    <name type="scientific">Galbibacter orientalis DSM 19592</name>
    <dbReference type="NCBI Taxonomy" id="926559"/>
    <lineage>
        <taxon>Bacteria</taxon>
        <taxon>Pseudomonadati</taxon>
        <taxon>Bacteroidota</taxon>
        <taxon>Flavobacteriia</taxon>
        <taxon>Flavobacteriales</taxon>
        <taxon>Flavobacteriaceae</taxon>
        <taxon>Galbibacter</taxon>
    </lineage>
</organism>
<dbReference type="CDD" id="cd07341">
    <property type="entry name" value="M56_BlaR1_MecR1_like"/>
    <property type="match status" value="1"/>
</dbReference>
<sequence>MEVFFIHLIKSSGILVLFWAVYHLFLKKETFFNSTRWFLNFGLIASIVIPFIYFKTINIIEVPTTTPTSLPTITNETAQEISVASKLLTYAFYGYLLGILFFSTKLLIQLASLYRFIKKGTLKKGNFNYVLTNENMSPFSFFNYIVYNPNIYKEKELEAILTHEQIHAKQHHSIDVIFLHIYTIVFWINPIAWLYKKEHTQNLEYITDLHTSNKLNTQKEYQYLLLKQLNGMQYSIINPFYNSLIKKRIVMLQKQKSHKKNLWKYSLILPLLAGFMMLFSFKTVTKFNHLNENTTNQYVITKQTTDNELEELKNKVQKQGNKLIYSNLKRNSSGLIKNIKIKYIVGSIKAGPTEFSKEEGIGNLYFGTNNNTVYLDIEKSTDNNLLTEQPKSKQLNDPMYVVDGKIMPKDFDVKSIDPESIYSMNVIKGESAIEKYGEKGRNGVVEIFLKVSDQINLNSSDSKNSFKISSTTIDQKEKPLYVLDGKILHEDFDINTIDPSTINHINVLKDAKATKKYGDEGKNGVIEIVLETNTSEAKNKSTSIQFKKIDPNQLIILDGKEISHEEYSKIDREEIRAFIILKDGDAVEKYGEKGKNGVIIIQTKGSSKNSF</sequence>
<dbReference type="STRING" id="926559.JoomaDRAFT_2572"/>
<dbReference type="InterPro" id="IPR039426">
    <property type="entry name" value="TonB-dep_rcpt-like"/>
</dbReference>
<reference evidence="4 5" key="1">
    <citation type="submission" date="2012-02" db="EMBL/GenBank/DDBJ databases">
        <title>Improved High-Quality Draft genome of Joostella marina DSM 19592.</title>
        <authorList>
            <consortium name="US DOE Joint Genome Institute (JGI-PGF)"/>
            <person name="Lucas S."/>
            <person name="Copeland A."/>
            <person name="Lapidus A."/>
            <person name="Bruce D."/>
            <person name="Goodwin L."/>
            <person name="Pitluck S."/>
            <person name="Peters L."/>
            <person name="Chertkov O."/>
            <person name="Ovchinnikova G."/>
            <person name="Kyrpides N."/>
            <person name="Mavromatis K."/>
            <person name="Detter J.C."/>
            <person name="Han C."/>
            <person name="Land M."/>
            <person name="Hauser L."/>
            <person name="Markowitz V."/>
            <person name="Cheng J.-F."/>
            <person name="Hugenholtz P."/>
            <person name="Woyke T."/>
            <person name="Wu D."/>
            <person name="Tindall B."/>
            <person name="Brambilla E."/>
            <person name="Klenk H.-P."/>
            <person name="Eisen J.A."/>
        </authorList>
    </citation>
    <scope>NUCLEOTIDE SEQUENCE [LARGE SCALE GENOMIC DNA]</scope>
    <source>
        <strain evidence="4 5">DSM 19592</strain>
    </source>
</reference>
<dbReference type="InterPro" id="IPR008756">
    <property type="entry name" value="Peptidase_M56"/>
</dbReference>
<dbReference type="Pfam" id="PF05569">
    <property type="entry name" value="Peptidase_M56"/>
    <property type="match status" value="1"/>
</dbReference>
<dbReference type="HOGENOM" id="CLU_013798_3_0_10"/>
<keyword evidence="1" id="KW-0998">Cell outer membrane</keyword>
<feature type="transmembrane region" description="Helical" evidence="2">
    <location>
        <begin position="262"/>
        <end position="281"/>
    </location>
</feature>
<keyword evidence="1" id="KW-1134">Transmembrane beta strand</keyword>
<comment type="subcellular location">
    <subcellularLocation>
        <location evidence="1">Cell outer membrane</location>
        <topology evidence="1">Multi-pass membrane protein</topology>
    </subcellularLocation>
</comment>
<dbReference type="PROSITE" id="PS52016">
    <property type="entry name" value="TONB_DEPENDENT_REC_3"/>
    <property type="match status" value="1"/>
</dbReference>
<name>I3C7F3_9FLAO</name>
<evidence type="ECO:0000259" key="3">
    <source>
        <dbReference type="Pfam" id="PF05569"/>
    </source>
</evidence>
<comment type="similarity">
    <text evidence="1">Belongs to the TonB-dependent receptor family.</text>
</comment>
<dbReference type="SUPFAM" id="SSF56935">
    <property type="entry name" value="Porins"/>
    <property type="match status" value="1"/>
</dbReference>
<evidence type="ECO:0000313" key="4">
    <source>
        <dbReference type="EMBL" id="EIJ39546.1"/>
    </source>
</evidence>
<keyword evidence="2" id="KW-1133">Transmembrane helix</keyword>
<evidence type="ECO:0000256" key="2">
    <source>
        <dbReference type="SAM" id="Phobius"/>
    </source>
</evidence>
<proteinExistence type="inferred from homology"/>
<dbReference type="GO" id="GO:0009279">
    <property type="term" value="C:cell outer membrane"/>
    <property type="evidence" value="ECO:0007669"/>
    <property type="project" value="UniProtKB-SubCell"/>
</dbReference>
<dbReference type="PANTHER" id="PTHR34978">
    <property type="entry name" value="POSSIBLE SENSOR-TRANSDUCER PROTEIN BLAR"/>
    <property type="match status" value="1"/>
</dbReference>
<feature type="transmembrane region" description="Helical" evidence="2">
    <location>
        <begin position="37"/>
        <end position="54"/>
    </location>
</feature>
<dbReference type="AlphaFoldDB" id="I3C7F3"/>
<dbReference type="eggNOG" id="COG4219">
    <property type="taxonomic scope" value="Bacteria"/>
</dbReference>
<gene>
    <name evidence="4" type="ORF">JoomaDRAFT_2572</name>
</gene>
<feature type="transmembrane region" description="Helical" evidence="2">
    <location>
        <begin position="6"/>
        <end position="25"/>
    </location>
</feature>
<keyword evidence="1 2" id="KW-0812">Transmembrane</keyword>
<keyword evidence="1 2" id="KW-0472">Membrane</keyword>
<evidence type="ECO:0000256" key="1">
    <source>
        <dbReference type="PROSITE-ProRule" id="PRU01360"/>
    </source>
</evidence>
<feature type="transmembrane region" description="Helical" evidence="2">
    <location>
        <begin position="92"/>
        <end position="114"/>
    </location>
</feature>
<dbReference type="EMBL" id="JH651379">
    <property type="protein sequence ID" value="EIJ39546.1"/>
    <property type="molecule type" value="Genomic_DNA"/>
</dbReference>
<dbReference type="PANTHER" id="PTHR34978:SF3">
    <property type="entry name" value="SLR0241 PROTEIN"/>
    <property type="match status" value="1"/>
</dbReference>
<dbReference type="Gene3D" id="2.170.130.10">
    <property type="entry name" value="TonB-dependent receptor, plug domain"/>
    <property type="match status" value="2"/>
</dbReference>
<feature type="transmembrane region" description="Helical" evidence="2">
    <location>
        <begin position="176"/>
        <end position="195"/>
    </location>
</feature>
<feature type="domain" description="Peptidase M56" evidence="3">
    <location>
        <begin position="151"/>
        <end position="252"/>
    </location>
</feature>
<dbReference type="RefSeq" id="WP_008613076.1">
    <property type="nucleotide sequence ID" value="NZ_JH651379.1"/>
</dbReference>
<protein>
    <submittedName>
        <fullName evidence="4">Antirepressor regulating drug resistance protein</fullName>
    </submittedName>
</protein>